<protein>
    <submittedName>
        <fullName evidence="3">Uncharacterized protein LOC105226292</fullName>
    </submittedName>
</protein>
<dbReference type="Proteomes" id="UP001652620">
    <property type="component" value="Chromosome 3"/>
</dbReference>
<reference evidence="1" key="1">
    <citation type="journal article" date="2014" name="BMC Genomics">
        <title>Characterizing the developmental transcriptome of the oriental fruit fly, Bactrocera dorsalis (Diptera: Tephritidae) through comparative genomic analysis with Drosophila melanogaster utilizing modENCODE datasets.</title>
        <authorList>
            <person name="Geib S.M."/>
            <person name="Calla B."/>
            <person name="Hall B."/>
            <person name="Hou S."/>
            <person name="Manoukis N.C."/>
        </authorList>
    </citation>
    <scope>NUCLEOTIDE SEQUENCE</scope>
    <source>
        <strain evidence="1">Punador</strain>
    </source>
</reference>
<dbReference type="KEGG" id="bdr:105226292"/>
<evidence type="ECO:0000313" key="1">
    <source>
        <dbReference type="EMBL" id="JAC53628.1"/>
    </source>
</evidence>
<gene>
    <name evidence="3" type="primary">LOC105226292</name>
</gene>
<evidence type="ECO:0000313" key="2">
    <source>
        <dbReference type="Proteomes" id="UP001652620"/>
    </source>
</evidence>
<accession>A0A034WIN0</accession>
<dbReference type="AlphaFoldDB" id="A0A034WIN0"/>
<dbReference type="EMBL" id="GAKP01005324">
    <property type="protein sequence ID" value="JAC53628.1"/>
    <property type="molecule type" value="Transcribed_RNA"/>
</dbReference>
<keyword evidence="2" id="KW-1185">Reference proteome</keyword>
<name>A0A034WIN0_BACDO</name>
<proteinExistence type="predicted"/>
<evidence type="ECO:0000313" key="3">
    <source>
        <dbReference type="RefSeq" id="XP_011203419.1"/>
    </source>
</evidence>
<reference evidence="3" key="2">
    <citation type="submission" date="2025-04" db="UniProtKB">
        <authorList>
            <consortium name="RefSeq"/>
        </authorList>
    </citation>
    <scope>IDENTIFICATION</scope>
    <source>
        <strain evidence="3">Punador</strain>
    </source>
</reference>
<dbReference type="OrthoDB" id="7372677at2759"/>
<dbReference type="RefSeq" id="XP_011203419.1">
    <property type="nucleotide sequence ID" value="XM_011205117.3"/>
</dbReference>
<organism evidence="1">
    <name type="scientific">Bactrocera dorsalis</name>
    <name type="common">Oriental fruit fly</name>
    <name type="synonym">Dacus dorsalis</name>
    <dbReference type="NCBI Taxonomy" id="27457"/>
    <lineage>
        <taxon>Eukaryota</taxon>
        <taxon>Metazoa</taxon>
        <taxon>Ecdysozoa</taxon>
        <taxon>Arthropoda</taxon>
        <taxon>Hexapoda</taxon>
        <taxon>Insecta</taxon>
        <taxon>Pterygota</taxon>
        <taxon>Neoptera</taxon>
        <taxon>Endopterygota</taxon>
        <taxon>Diptera</taxon>
        <taxon>Brachycera</taxon>
        <taxon>Muscomorpha</taxon>
        <taxon>Tephritoidea</taxon>
        <taxon>Tephritidae</taxon>
        <taxon>Bactrocera</taxon>
        <taxon>Bactrocera</taxon>
    </lineage>
</organism>
<sequence length="108" mass="12113">MPVKVFQNMSLKEEVNPGQGEQNPVIITGTTAQTETNADVNDAAQEPQVTRELTQTDRINKHLLKSFLDRINTSGIMEQFSTNTSQTTTAQNDHDDFEEQLFIGTQIM</sequence>
<dbReference type="OMA" id="DRINTNG"/>
<dbReference type="GeneID" id="105226292"/>